<sequence length="441" mass="48961">MNKKWLLTMISFIGLLIFVACSSSTDSDESTGNSDGESTSDSGETINLRMAWWGGQERHDRTLKVIDMYEELNPHVKITAEYSGMDGYFDKLSTQFAAGNAPDIIQYGGNLNDFVNRGVVLPLDDYVGNELDISKHDQSMIDAGTFDGTFYGVTLGTNAASVLINKTLFEEANIPLPDENWTWDDLNEIAANISESVDGVYGVADFEEDGFGVYLAQHDKFTYLDGEFGFDESDFKNYLQLWQSMRDNGGAVPPEIQVAASQTPEQSLIVQRSVAMQMITSNQFGAYTNASEDEFVLHIHPYNEQGQNGVALRPSQFLAGTNTTEHPEEVAKFLDFFVNHLEATELLGNDRGAPVNSEVREHLMSASDELDEAIYAYIALVSETSDAPYIPNLPGYNENTNLYKETTERVAFGQATVDEAAQSYFEELQANVERYSDSDTE</sequence>
<evidence type="ECO:0008006" key="4">
    <source>
        <dbReference type="Google" id="ProtNLM"/>
    </source>
</evidence>
<dbReference type="SUPFAM" id="SSF53850">
    <property type="entry name" value="Periplasmic binding protein-like II"/>
    <property type="match status" value="1"/>
</dbReference>
<comment type="caution">
    <text evidence="2">The sequence shown here is derived from an EMBL/GenBank/DDBJ whole genome shotgun (WGS) entry which is preliminary data.</text>
</comment>
<keyword evidence="1" id="KW-0732">Signal</keyword>
<dbReference type="Pfam" id="PF01547">
    <property type="entry name" value="SBP_bac_1"/>
    <property type="match status" value="1"/>
</dbReference>
<feature type="chain" id="PRO_5039267037" description="ABC transporter substrate-binding protein" evidence="1">
    <location>
        <begin position="23"/>
        <end position="441"/>
    </location>
</feature>
<dbReference type="RefSeq" id="WP_061947953.1">
    <property type="nucleotide sequence ID" value="NZ_LTAO01000008.1"/>
</dbReference>
<evidence type="ECO:0000313" key="2">
    <source>
        <dbReference type="EMBL" id="KYG33266.1"/>
    </source>
</evidence>
<dbReference type="PANTHER" id="PTHR43649">
    <property type="entry name" value="ARABINOSE-BINDING PROTEIN-RELATED"/>
    <property type="match status" value="1"/>
</dbReference>
<accession>A0A162EML0</accession>
<proteinExistence type="predicted"/>
<dbReference type="InterPro" id="IPR050490">
    <property type="entry name" value="Bact_solute-bd_prot1"/>
</dbReference>
<feature type="signal peptide" evidence="1">
    <location>
        <begin position="1"/>
        <end position="22"/>
    </location>
</feature>
<gene>
    <name evidence="2" type="ORF">AZF04_17005</name>
</gene>
<dbReference type="Proteomes" id="UP000075806">
    <property type="component" value="Unassembled WGS sequence"/>
</dbReference>
<name>A0A162EML0_9BACI</name>
<dbReference type="OrthoDB" id="7918484at2"/>
<dbReference type="STRING" id="519424.AZF04_17005"/>
<dbReference type="AlphaFoldDB" id="A0A162EML0"/>
<reference evidence="2" key="1">
    <citation type="submission" date="2016-02" db="EMBL/GenBank/DDBJ databases">
        <title>Genome sequence of Bacillus trypoxylicola KCTC 13244(T).</title>
        <authorList>
            <person name="Jeong H."/>
            <person name="Park S.-H."/>
            <person name="Choi S.-K."/>
        </authorList>
    </citation>
    <scope>NUCLEOTIDE SEQUENCE [LARGE SCALE GENOMIC DNA]</scope>
    <source>
        <strain evidence="2">KCTC 13244</strain>
    </source>
</reference>
<evidence type="ECO:0000256" key="1">
    <source>
        <dbReference type="SAM" id="SignalP"/>
    </source>
</evidence>
<dbReference type="InterPro" id="IPR006059">
    <property type="entry name" value="SBP"/>
</dbReference>
<dbReference type="PANTHER" id="PTHR43649:SF11">
    <property type="entry name" value="ABC TRANSPORTER SUBSTRATE-BINDING PROTEIN YESO-RELATED"/>
    <property type="match status" value="1"/>
</dbReference>
<dbReference type="EMBL" id="LTAO01000008">
    <property type="protein sequence ID" value="KYG33266.1"/>
    <property type="molecule type" value="Genomic_DNA"/>
</dbReference>
<dbReference type="PROSITE" id="PS51257">
    <property type="entry name" value="PROKAR_LIPOPROTEIN"/>
    <property type="match status" value="1"/>
</dbReference>
<keyword evidence="3" id="KW-1185">Reference proteome</keyword>
<dbReference type="Gene3D" id="3.40.190.10">
    <property type="entry name" value="Periplasmic binding protein-like II"/>
    <property type="match status" value="2"/>
</dbReference>
<protein>
    <recommendedName>
        <fullName evidence="4">ABC transporter substrate-binding protein</fullName>
    </recommendedName>
</protein>
<evidence type="ECO:0000313" key="3">
    <source>
        <dbReference type="Proteomes" id="UP000075806"/>
    </source>
</evidence>
<organism evidence="2 3">
    <name type="scientific">Alkalihalobacillus trypoxylicola</name>
    <dbReference type="NCBI Taxonomy" id="519424"/>
    <lineage>
        <taxon>Bacteria</taxon>
        <taxon>Bacillati</taxon>
        <taxon>Bacillota</taxon>
        <taxon>Bacilli</taxon>
        <taxon>Bacillales</taxon>
        <taxon>Bacillaceae</taxon>
        <taxon>Alkalihalobacillus</taxon>
    </lineage>
</organism>